<proteinExistence type="predicted"/>
<reference evidence="2" key="1">
    <citation type="submission" date="2020-05" db="EMBL/GenBank/DDBJ databases">
        <authorList>
            <person name="Chiriac C."/>
            <person name="Salcher M."/>
            <person name="Ghai R."/>
            <person name="Kavagutti S V."/>
        </authorList>
    </citation>
    <scope>NUCLEOTIDE SEQUENCE</scope>
</reference>
<evidence type="ECO:0000256" key="1">
    <source>
        <dbReference type="SAM" id="MobiDB-lite"/>
    </source>
</evidence>
<protein>
    <submittedName>
        <fullName evidence="2">Unannotated protein</fullName>
    </submittedName>
</protein>
<dbReference type="AlphaFoldDB" id="A0A6J5Z844"/>
<gene>
    <name evidence="2" type="ORF">UFOPK3547_00164</name>
</gene>
<dbReference type="EMBL" id="CAESAN010000007">
    <property type="protein sequence ID" value="CAB4335743.1"/>
    <property type="molecule type" value="Genomic_DNA"/>
</dbReference>
<evidence type="ECO:0000313" key="2">
    <source>
        <dbReference type="EMBL" id="CAB4335743.1"/>
    </source>
</evidence>
<organism evidence="2">
    <name type="scientific">freshwater metagenome</name>
    <dbReference type="NCBI Taxonomy" id="449393"/>
    <lineage>
        <taxon>unclassified sequences</taxon>
        <taxon>metagenomes</taxon>
        <taxon>ecological metagenomes</taxon>
    </lineage>
</organism>
<sequence>MPRRYSVIPLALLCSVALVAVPSASAATAKTKISGKVSGAKSSLVGLRVMALPTKGSAVAVAVKSNGSFSISVPRSAVNGLSLQLISKKGAYLGPVVVYRKGTKGATRLRTTKASAISVGTVKLMSGYGTLAKALKSSAVLAAGQIRLTSAGAPVGAGKLGLIRKAGTARAAAGGKNGGDGGNGGNGGFAVAEAPGGGCSSSASTESGSGGDCDQDGVPNAVDVDDNGNMSLDGVDQSSAQTSALLSVYFSLRPHFLNQTNVYADATPSSINSFLGSSNEEKGLSMAFWLPQQYIDVNKVTTQPLANVWVECTSGQPWCYPGTPTAKVGGMSPFPRILPSLSQFEMIQWADYHGSSCSNGTPCVAASGSDRNSLVRYNSPQNQGLPVWSAAVRPSSSDTVNQVVPGSVVTLKGRTSSGATIEQPLSLSPYFVTSPALASYTVDGVFNSLLSHYPLSAGEPGASMGNRINVGRNGKITVEFWRPQRFALPGESGNFYDVGGLKWGARIESFNENGNYHSLEQPTSCDVSELNGLSPITPTGPDAGKALPTIDSQTADQVTNTANASTRTIGFTIDVEKCLSDAGVGYGPGWGTMVSLIAEGAQLPGGANSTGFDFEVAIPDPT</sequence>
<name>A0A6J5Z844_9ZZZZ</name>
<feature type="region of interest" description="Disordered" evidence="1">
    <location>
        <begin position="199"/>
        <end position="229"/>
    </location>
</feature>
<accession>A0A6J5Z844</accession>